<dbReference type="PROSITE" id="PS50113">
    <property type="entry name" value="PAC"/>
    <property type="match status" value="1"/>
</dbReference>
<evidence type="ECO:0000259" key="12">
    <source>
        <dbReference type="PROSITE" id="PS50110"/>
    </source>
</evidence>
<protein>
    <recommendedName>
        <fullName evidence="2">histidine kinase</fullName>
        <ecNumber evidence="2">2.7.13.3</ecNumber>
    </recommendedName>
</protein>
<name>B3QUW3_CHLT3</name>
<comment type="catalytic activity">
    <reaction evidence="1">
        <text>ATP + protein L-histidine = ADP + protein N-phospho-L-histidine.</text>
        <dbReference type="EC" id="2.7.13.3"/>
    </reaction>
</comment>
<evidence type="ECO:0000256" key="6">
    <source>
        <dbReference type="ARBA" id="ARBA00022777"/>
    </source>
</evidence>
<dbReference type="SMART" id="SM00091">
    <property type="entry name" value="PAS"/>
    <property type="match status" value="3"/>
</dbReference>
<dbReference type="InterPro" id="IPR004358">
    <property type="entry name" value="Sig_transdc_His_kin-like_C"/>
</dbReference>
<dbReference type="eggNOG" id="COG2202">
    <property type="taxonomic scope" value="Bacteria"/>
</dbReference>
<dbReference type="KEGG" id="cts:Ctha_2012"/>
<evidence type="ECO:0000256" key="9">
    <source>
        <dbReference type="PROSITE-ProRule" id="PRU00169"/>
    </source>
</evidence>
<accession>B3QUW3</accession>
<dbReference type="SMART" id="SM00388">
    <property type="entry name" value="HisKA"/>
    <property type="match status" value="1"/>
</dbReference>
<evidence type="ECO:0000256" key="3">
    <source>
        <dbReference type="ARBA" id="ARBA00022553"/>
    </source>
</evidence>
<dbReference type="Gene3D" id="3.30.565.10">
    <property type="entry name" value="Histidine kinase-like ATPase, C-terminal domain"/>
    <property type="match status" value="1"/>
</dbReference>
<dbReference type="InterPro" id="IPR001610">
    <property type="entry name" value="PAC"/>
</dbReference>
<dbReference type="InterPro" id="IPR013767">
    <property type="entry name" value="PAS_fold"/>
</dbReference>
<dbReference type="InterPro" id="IPR036890">
    <property type="entry name" value="HATPase_C_sf"/>
</dbReference>
<keyword evidence="6 15" id="KW-0418">Kinase</keyword>
<dbReference type="CDD" id="cd00082">
    <property type="entry name" value="HisKA"/>
    <property type="match status" value="1"/>
</dbReference>
<dbReference type="SMART" id="SM00086">
    <property type="entry name" value="PAC"/>
    <property type="match status" value="3"/>
</dbReference>
<feature type="domain" description="PAS" evidence="13">
    <location>
        <begin position="167"/>
        <end position="240"/>
    </location>
</feature>
<feature type="domain" description="Histidine kinase" evidence="11">
    <location>
        <begin position="437"/>
        <end position="660"/>
    </location>
</feature>
<dbReference type="SUPFAM" id="SSF55874">
    <property type="entry name" value="ATPase domain of HSP90 chaperone/DNA topoisomerase II/histidine kinase"/>
    <property type="match status" value="1"/>
</dbReference>
<evidence type="ECO:0000259" key="11">
    <source>
        <dbReference type="PROSITE" id="PS50109"/>
    </source>
</evidence>
<sequence>MPKDILMPKKPTYEELENRLQELERALSTHKETQNSLQKLMANYHTIFDVANDAIFIHALEDGQILDVNQKMLEMYGYTKEEALQLSVESFSKGLPPYTHAEAQKYIQKAAMGEPQIFEWESKKKNGEVFWTDVSLKKVILDGKARIIAIVRDIHKRKKAVEALRFSEEKYRRLAENSPDMIYHMSLPDGTYEYVSPAAEEIFGYPPQTFYENPFFIQQVIHPDSQDFFETQLQELLQCHLPPSYEYRIIHKDQHVRWLNQRSVGVRNENGQLIAIEGIVTDVTGRKEAEAAFHKEERKYKAIIQTAIDGFWLTDLQGKILEINEAYAKMSGYNQEELRGMNICDLDAINSPLEIATRIETLFRQGHDRFETQHRRKDGSVYDVEVSGQYLANENGKLVIFLRDISPYKRAEKEKEALQAQLLQAQKMESIGRLAGGVAHDFNNMLSVIQGYAEMALEKMHPTPKLYNALLEIRKAAQRSADVTRQLLAFARKQTIAPKVLDLNQTVGNMLKMIQRLIGEDIHLTWLPGVNLWPLKIDPSQIDQILVNLCVNARDAIHGVGKLTIETETASINEEYCKHHLGFFPGNFVVLSVSDDGCGMDKETLRKLFEPFFTTKGMDKGTGLGLATVYGIVKQNKGFINVYSEPNIGTTFKIYFPCYQSVEEVQTQTSTAETRPHGNETVLLVEDELAILNVTKMMLESLGYHALTATSPQQAINLARTHAGQIDILLTDVVMPEMNGRELLRTLLSIYPNLKHLYMSGYTANVIAHHGVLEEGVNFIQKPFSKEELSVKIREALK</sequence>
<dbReference type="EC" id="2.7.13.3" evidence="2"/>
<dbReference type="Proteomes" id="UP000001208">
    <property type="component" value="Chromosome"/>
</dbReference>
<evidence type="ECO:0000259" key="14">
    <source>
        <dbReference type="PROSITE" id="PS50113"/>
    </source>
</evidence>
<dbReference type="PANTHER" id="PTHR43065:SF42">
    <property type="entry name" value="TWO-COMPONENT SENSOR PPRA"/>
    <property type="match status" value="1"/>
</dbReference>
<evidence type="ECO:0000256" key="7">
    <source>
        <dbReference type="ARBA" id="ARBA00022840"/>
    </source>
</evidence>
<dbReference type="InterPro" id="IPR001789">
    <property type="entry name" value="Sig_transdc_resp-reg_receiver"/>
</dbReference>
<dbReference type="SUPFAM" id="SSF52172">
    <property type="entry name" value="CheY-like"/>
    <property type="match status" value="1"/>
</dbReference>
<dbReference type="Gene3D" id="3.30.450.20">
    <property type="entry name" value="PAS domain"/>
    <property type="match status" value="3"/>
</dbReference>
<dbReference type="InterPro" id="IPR011006">
    <property type="entry name" value="CheY-like_superfamily"/>
</dbReference>
<feature type="domain" description="PAS" evidence="13">
    <location>
        <begin position="296"/>
        <end position="342"/>
    </location>
</feature>
<dbReference type="CDD" id="cd00130">
    <property type="entry name" value="PAS"/>
    <property type="match status" value="3"/>
</dbReference>
<dbReference type="Pfam" id="PF00072">
    <property type="entry name" value="Response_reg"/>
    <property type="match status" value="1"/>
</dbReference>
<keyword evidence="8" id="KW-0902">Two-component regulatory system</keyword>
<dbReference type="PROSITE" id="PS50112">
    <property type="entry name" value="PAS"/>
    <property type="match status" value="3"/>
</dbReference>
<dbReference type="AlphaFoldDB" id="B3QUW3"/>
<dbReference type="NCBIfam" id="TIGR00229">
    <property type="entry name" value="sensory_box"/>
    <property type="match status" value="3"/>
</dbReference>
<proteinExistence type="predicted"/>
<dbReference type="InterPro" id="IPR036097">
    <property type="entry name" value="HisK_dim/P_sf"/>
</dbReference>
<dbReference type="InterPro" id="IPR000014">
    <property type="entry name" value="PAS"/>
</dbReference>
<gene>
    <name evidence="15" type="ordered locus">Ctha_2012</name>
</gene>
<feature type="domain" description="PAS" evidence="13">
    <location>
        <begin position="40"/>
        <end position="114"/>
    </location>
</feature>
<feature type="domain" description="Response regulatory" evidence="12">
    <location>
        <begin position="681"/>
        <end position="797"/>
    </location>
</feature>
<dbReference type="GO" id="GO:0000155">
    <property type="term" value="F:phosphorelay sensor kinase activity"/>
    <property type="evidence" value="ECO:0007669"/>
    <property type="project" value="InterPro"/>
</dbReference>
<evidence type="ECO:0000259" key="13">
    <source>
        <dbReference type="PROSITE" id="PS50112"/>
    </source>
</evidence>
<evidence type="ECO:0000313" key="16">
    <source>
        <dbReference type="Proteomes" id="UP000001208"/>
    </source>
</evidence>
<dbReference type="PROSITE" id="PS50109">
    <property type="entry name" value="HIS_KIN"/>
    <property type="match status" value="1"/>
</dbReference>
<dbReference type="InterPro" id="IPR003661">
    <property type="entry name" value="HisK_dim/P_dom"/>
</dbReference>
<dbReference type="GO" id="GO:0006355">
    <property type="term" value="P:regulation of DNA-templated transcription"/>
    <property type="evidence" value="ECO:0007669"/>
    <property type="project" value="InterPro"/>
</dbReference>
<dbReference type="PROSITE" id="PS50110">
    <property type="entry name" value="RESPONSE_REGULATORY"/>
    <property type="match status" value="1"/>
</dbReference>
<dbReference type="Pfam" id="PF13426">
    <property type="entry name" value="PAS_9"/>
    <property type="match status" value="1"/>
</dbReference>
<keyword evidence="5" id="KW-0547">Nucleotide-binding</keyword>
<feature type="coiled-coil region" evidence="10">
    <location>
        <begin position="13"/>
        <end position="43"/>
    </location>
</feature>
<keyword evidence="3 9" id="KW-0597">Phosphoprotein</keyword>
<keyword evidence="7" id="KW-0067">ATP-binding</keyword>
<dbReference type="Pfam" id="PF02518">
    <property type="entry name" value="HATPase_c"/>
    <property type="match status" value="1"/>
</dbReference>
<evidence type="ECO:0000256" key="10">
    <source>
        <dbReference type="SAM" id="Coils"/>
    </source>
</evidence>
<dbReference type="InterPro" id="IPR035965">
    <property type="entry name" value="PAS-like_dom_sf"/>
</dbReference>
<dbReference type="GO" id="GO:0005524">
    <property type="term" value="F:ATP binding"/>
    <property type="evidence" value="ECO:0007669"/>
    <property type="project" value="UniProtKB-KW"/>
</dbReference>
<dbReference type="Pfam" id="PF08447">
    <property type="entry name" value="PAS_3"/>
    <property type="match status" value="1"/>
</dbReference>
<dbReference type="OrthoDB" id="9783713at2"/>
<reference evidence="15 16" key="1">
    <citation type="submission" date="2008-06" db="EMBL/GenBank/DDBJ databases">
        <title>Complete sequence of Chloroherpeton thalassium ATCC 35110.</title>
        <authorList>
            <consortium name="US DOE Joint Genome Institute"/>
            <person name="Lucas S."/>
            <person name="Copeland A."/>
            <person name="Lapidus A."/>
            <person name="Glavina del Rio T."/>
            <person name="Dalin E."/>
            <person name="Tice H."/>
            <person name="Bruce D."/>
            <person name="Goodwin L."/>
            <person name="Pitluck S."/>
            <person name="Schmutz J."/>
            <person name="Larimer F."/>
            <person name="Land M."/>
            <person name="Hauser L."/>
            <person name="Kyrpides N."/>
            <person name="Mikhailova N."/>
            <person name="Liu Z."/>
            <person name="Li T."/>
            <person name="Zhao F."/>
            <person name="Overmann J."/>
            <person name="Bryant D.A."/>
            <person name="Richardson P."/>
        </authorList>
    </citation>
    <scope>NUCLEOTIDE SEQUENCE [LARGE SCALE GENOMIC DNA]</scope>
    <source>
        <strain evidence="16">ATCC 35110 / GB-78</strain>
    </source>
</reference>
<dbReference type="Gene3D" id="1.10.287.130">
    <property type="match status" value="1"/>
</dbReference>
<evidence type="ECO:0000256" key="1">
    <source>
        <dbReference type="ARBA" id="ARBA00000085"/>
    </source>
</evidence>
<evidence type="ECO:0000313" key="15">
    <source>
        <dbReference type="EMBL" id="ACF14464.1"/>
    </source>
</evidence>
<feature type="domain" description="PAC" evidence="14">
    <location>
        <begin position="243"/>
        <end position="295"/>
    </location>
</feature>
<evidence type="ECO:0000256" key="2">
    <source>
        <dbReference type="ARBA" id="ARBA00012438"/>
    </source>
</evidence>
<dbReference type="eggNOG" id="COG4191">
    <property type="taxonomic scope" value="Bacteria"/>
</dbReference>
<dbReference type="SMART" id="SM00448">
    <property type="entry name" value="REC"/>
    <property type="match status" value="1"/>
</dbReference>
<dbReference type="EMBL" id="CP001100">
    <property type="protein sequence ID" value="ACF14464.1"/>
    <property type="molecule type" value="Genomic_DNA"/>
</dbReference>
<organism evidence="15 16">
    <name type="scientific">Chloroherpeton thalassium (strain ATCC 35110 / GB-78)</name>
    <dbReference type="NCBI Taxonomy" id="517418"/>
    <lineage>
        <taxon>Bacteria</taxon>
        <taxon>Pseudomonadati</taxon>
        <taxon>Chlorobiota</taxon>
        <taxon>Chlorobiia</taxon>
        <taxon>Chlorobiales</taxon>
        <taxon>Chloroherpetonaceae</taxon>
        <taxon>Chloroherpeton</taxon>
    </lineage>
</organism>
<dbReference type="STRING" id="517418.Ctha_2012"/>
<keyword evidence="4" id="KW-0808">Transferase</keyword>
<keyword evidence="16" id="KW-1185">Reference proteome</keyword>
<dbReference type="InterPro" id="IPR003594">
    <property type="entry name" value="HATPase_dom"/>
</dbReference>
<dbReference type="Pfam" id="PF00989">
    <property type="entry name" value="PAS"/>
    <property type="match status" value="1"/>
</dbReference>
<dbReference type="InterPro" id="IPR000700">
    <property type="entry name" value="PAS-assoc_C"/>
</dbReference>
<evidence type="ECO:0000256" key="8">
    <source>
        <dbReference type="ARBA" id="ARBA00023012"/>
    </source>
</evidence>
<dbReference type="PRINTS" id="PR00344">
    <property type="entry name" value="BCTRLSENSOR"/>
</dbReference>
<evidence type="ECO:0000256" key="5">
    <source>
        <dbReference type="ARBA" id="ARBA00022741"/>
    </source>
</evidence>
<dbReference type="Gene3D" id="3.40.50.2300">
    <property type="match status" value="1"/>
</dbReference>
<evidence type="ECO:0000256" key="4">
    <source>
        <dbReference type="ARBA" id="ARBA00022679"/>
    </source>
</evidence>
<dbReference type="InterPro" id="IPR005467">
    <property type="entry name" value="His_kinase_dom"/>
</dbReference>
<dbReference type="eggNOG" id="COG0784">
    <property type="taxonomic scope" value="Bacteria"/>
</dbReference>
<feature type="modified residue" description="4-aspartylphosphate" evidence="9">
    <location>
        <position position="732"/>
    </location>
</feature>
<dbReference type="SUPFAM" id="SSF55785">
    <property type="entry name" value="PYP-like sensor domain (PAS domain)"/>
    <property type="match status" value="3"/>
</dbReference>
<keyword evidence="10" id="KW-0175">Coiled coil</keyword>
<dbReference type="HOGENOM" id="CLU_000445_114_51_10"/>
<dbReference type="PANTHER" id="PTHR43065">
    <property type="entry name" value="SENSOR HISTIDINE KINASE"/>
    <property type="match status" value="1"/>
</dbReference>
<dbReference type="SUPFAM" id="SSF47384">
    <property type="entry name" value="Homodimeric domain of signal transducing histidine kinase"/>
    <property type="match status" value="1"/>
</dbReference>
<dbReference type="RefSeq" id="WP_012500547.1">
    <property type="nucleotide sequence ID" value="NC_011026.1"/>
</dbReference>
<dbReference type="SMART" id="SM00387">
    <property type="entry name" value="HATPase_c"/>
    <property type="match status" value="1"/>
</dbReference>
<dbReference type="Pfam" id="PF00512">
    <property type="entry name" value="HisKA"/>
    <property type="match status" value="1"/>
</dbReference>
<dbReference type="InterPro" id="IPR013655">
    <property type="entry name" value="PAS_fold_3"/>
</dbReference>